<accession>A0ABP8YZS1</accession>
<organism evidence="1 2">
    <name type="scientific">Gordonia alkaliphila</name>
    <dbReference type="NCBI Taxonomy" id="1053547"/>
    <lineage>
        <taxon>Bacteria</taxon>
        <taxon>Bacillati</taxon>
        <taxon>Actinomycetota</taxon>
        <taxon>Actinomycetes</taxon>
        <taxon>Mycobacteriales</taxon>
        <taxon>Gordoniaceae</taxon>
        <taxon>Gordonia</taxon>
    </lineage>
</organism>
<comment type="caution">
    <text evidence="1">The sequence shown here is derived from an EMBL/GenBank/DDBJ whole genome shotgun (WGS) entry which is preliminary data.</text>
</comment>
<protein>
    <submittedName>
        <fullName evidence="1">Uncharacterized protein</fullName>
    </submittedName>
</protein>
<proteinExistence type="predicted"/>
<name>A0ABP8YZS1_9ACTN</name>
<evidence type="ECO:0000313" key="2">
    <source>
        <dbReference type="Proteomes" id="UP001500822"/>
    </source>
</evidence>
<sequence>MKMNITTPTTTCTTAPAYIRRTAVSSGCGSACTEPGVGEPGAGVLGPYGFAVSGTGSSSGCSDEGRDGWSVMLPTLWEVAASVQCDAAGEDEYGVQCTAVAGTAASRWRRR</sequence>
<gene>
    <name evidence="1" type="ORF">GCM10023217_08050</name>
</gene>
<keyword evidence="2" id="KW-1185">Reference proteome</keyword>
<dbReference type="Proteomes" id="UP001500822">
    <property type="component" value="Unassembled WGS sequence"/>
</dbReference>
<reference evidence="2" key="1">
    <citation type="journal article" date="2019" name="Int. J. Syst. Evol. Microbiol.">
        <title>The Global Catalogue of Microorganisms (GCM) 10K type strain sequencing project: providing services to taxonomists for standard genome sequencing and annotation.</title>
        <authorList>
            <consortium name="The Broad Institute Genomics Platform"/>
            <consortium name="The Broad Institute Genome Sequencing Center for Infectious Disease"/>
            <person name="Wu L."/>
            <person name="Ma J."/>
        </authorList>
    </citation>
    <scope>NUCLEOTIDE SEQUENCE [LARGE SCALE GENOMIC DNA]</scope>
    <source>
        <strain evidence="2">JCM 18077</strain>
    </source>
</reference>
<dbReference type="EMBL" id="BAABIE010000003">
    <property type="protein sequence ID" value="GAA4742092.1"/>
    <property type="molecule type" value="Genomic_DNA"/>
</dbReference>
<evidence type="ECO:0000313" key="1">
    <source>
        <dbReference type="EMBL" id="GAA4742092.1"/>
    </source>
</evidence>